<reference evidence="6" key="1">
    <citation type="submission" date="2016-06" db="UniProtKB">
        <authorList>
            <consortium name="WormBaseParasite"/>
        </authorList>
    </citation>
    <scope>IDENTIFICATION</scope>
</reference>
<dbReference type="PANTHER" id="PTHR12452">
    <property type="entry name" value="42-9-9 PROTEIN-RELATED"/>
    <property type="match status" value="1"/>
</dbReference>
<evidence type="ECO:0000259" key="3">
    <source>
        <dbReference type="Pfam" id="PF06110"/>
    </source>
</evidence>
<gene>
    <name evidence="4" type="ORF">SBAD_LOCUS2714</name>
</gene>
<dbReference type="SUPFAM" id="SSF52833">
    <property type="entry name" value="Thioredoxin-like"/>
    <property type="match status" value="1"/>
</dbReference>
<dbReference type="GO" id="GO:0047134">
    <property type="term" value="F:protein-disulfide reductase [NAD(P)H] activity"/>
    <property type="evidence" value="ECO:0007669"/>
    <property type="project" value="InterPro"/>
</dbReference>
<feature type="domain" description="Thioredoxin" evidence="3">
    <location>
        <begin position="27"/>
        <end position="125"/>
    </location>
</feature>
<dbReference type="PANTHER" id="PTHR12452:SF0">
    <property type="entry name" value="THIOREDOXIN DOMAIN-CONTAINING PROTEIN 17"/>
    <property type="match status" value="1"/>
</dbReference>
<organism evidence="6">
    <name type="scientific">Soboliphyme baturini</name>
    <dbReference type="NCBI Taxonomy" id="241478"/>
    <lineage>
        <taxon>Eukaryota</taxon>
        <taxon>Metazoa</taxon>
        <taxon>Ecdysozoa</taxon>
        <taxon>Nematoda</taxon>
        <taxon>Enoplea</taxon>
        <taxon>Dorylaimia</taxon>
        <taxon>Dioctophymatida</taxon>
        <taxon>Dioctophymatoidea</taxon>
        <taxon>Soboliphymatidae</taxon>
        <taxon>Soboliphyme</taxon>
    </lineage>
</organism>
<dbReference type="WBParaSite" id="SBAD_0000284401-mRNA-1">
    <property type="protein sequence ID" value="SBAD_0000284401-mRNA-1"/>
    <property type="gene ID" value="SBAD_0000284401"/>
</dbReference>
<dbReference type="Gene3D" id="3.40.30.10">
    <property type="entry name" value="Glutaredoxin"/>
    <property type="match status" value="1"/>
</dbReference>
<dbReference type="AlphaFoldDB" id="A0A183IGH0"/>
<dbReference type="InterPro" id="IPR036249">
    <property type="entry name" value="Thioredoxin-like_sf"/>
</dbReference>
<proteinExistence type="inferred from homology"/>
<name>A0A183IGH0_9BILA</name>
<evidence type="ECO:0000313" key="6">
    <source>
        <dbReference type="WBParaSite" id="SBAD_0000284401-mRNA-1"/>
    </source>
</evidence>
<sequence>MHVAEYGPFKAIDDILTLRKFSSQVPTEKGIFVLLCGTRDEYGRSWCPACERLVTHLKQVAQKVLPRAEMVYVQVGNRSELRNENNPFKKYEETKLNKVPTLLNWRTGQRLNSAEAADYAKVDEFLGINRHG</sequence>
<protein>
    <recommendedName>
        <fullName evidence="2">Thioredoxin domain-containing protein 17</fullName>
    </recommendedName>
</protein>
<dbReference type="OrthoDB" id="78947at2759"/>
<evidence type="ECO:0000313" key="5">
    <source>
        <dbReference type="Proteomes" id="UP000270296"/>
    </source>
</evidence>
<evidence type="ECO:0000256" key="2">
    <source>
        <dbReference type="ARBA" id="ARBA00016949"/>
    </source>
</evidence>
<evidence type="ECO:0000313" key="4">
    <source>
        <dbReference type="EMBL" id="VDO98696.1"/>
    </source>
</evidence>
<accession>A0A183IGH0</accession>
<dbReference type="GO" id="GO:0005829">
    <property type="term" value="C:cytosol"/>
    <property type="evidence" value="ECO:0007669"/>
    <property type="project" value="TreeGrafter"/>
</dbReference>
<dbReference type="Proteomes" id="UP000270296">
    <property type="component" value="Unassembled WGS sequence"/>
</dbReference>
<evidence type="ECO:0000256" key="1">
    <source>
        <dbReference type="ARBA" id="ARBA00008987"/>
    </source>
</evidence>
<dbReference type="Pfam" id="PF06110">
    <property type="entry name" value="TXD17-like_Trx"/>
    <property type="match status" value="1"/>
</dbReference>
<reference evidence="4 5" key="2">
    <citation type="submission" date="2018-11" db="EMBL/GenBank/DDBJ databases">
        <authorList>
            <consortium name="Pathogen Informatics"/>
        </authorList>
    </citation>
    <scope>NUCLEOTIDE SEQUENCE [LARGE SCALE GENOMIC DNA]</scope>
</reference>
<keyword evidence="5" id="KW-1185">Reference proteome</keyword>
<dbReference type="InterPro" id="IPR010357">
    <property type="entry name" value="TXNDC17_dom"/>
</dbReference>
<dbReference type="InterPro" id="IPR045108">
    <property type="entry name" value="TXNDC17-like"/>
</dbReference>
<comment type="similarity">
    <text evidence="1">Belongs to the thioredoxin family.</text>
</comment>
<dbReference type="EMBL" id="UZAM01007368">
    <property type="protein sequence ID" value="VDO98696.1"/>
    <property type="molecule type" value="Genomic_DNA"/>
</dbReference>